<feature type="region of interest" description="Disordered" evidence="1">
    <location>
        <begin position="203"/>
        <end position="255"/>
    </location>
</feature>
<evidence type="ECO:0000256" key="1">
    <source>
        <dbReference type="SAM" id="MobiDB-lite"/>
    </source>
</evidence>
<evidence type="ECO:0000313" key="3">
    <source>
        <dbReference type="EMBL" id="KAF2843435.1"/>
    </source>
</evidence>
<protein>
    <recommendedName>
        <fullName evidence="2">Azaphilone pigments biosynthesis cluster protein L N-terminal domain-containing protein</fullName>
    </recommendedName>
</protein>
<proteinExistence type="predicted"/>
<dbReference type="AlphaFoldDB" id="A0A9P4VVD1"/>
<organism evidence="3 4">
    <name type="scientific">Patellaria atrata CBS 101060</name>
    <dbReference type="NCBI Taxonomy" id="1346257"/>
    <lineage>
        <taxon>Eukaryota</taxon>
        <taxon>Fungi</taxon>
        <taxon>Dikarya</taxon>
        <taxon>Ascomycota</taxon>
        <taxon>Pezizomycotina</taxon>
        <taxon>Dothideomycetes</taxon>
        <taxon>Dothideomycetes incertae sedis</taxon>
        <taxon>Patellariales</taxon>
        <taxon>Patellariaceae</taxon>
        <taxon>Patellaria</taxon>
    </lineage>
</organism>
<name>A0A9P4VVD1_9PEZI</name>
<gene>
    <name evidence="3" type="ORF">M501DRAFT_1028235</name>
</gene>
<feature type="compositionally biased region" description="Low complexity" evidence="1">
    <location>
        <begin position="242"/>
        <end position="255"/>
    </location>
</feature>
<evidence type="ECO:0000259" key="2">
    <source>
        <dbReference type="Pfam" id="PF17111"/>
    </source>
</evidence>
<dbReference type="Proteomes" id="UP000799429">
    <property type="component" value="Unassembled WGS sequence"/>
</dbReference>
<feature type="domain" description="Azaphilone pigments biosynthesis cluster protein L N-terminal" evidence="2">
    <location>
        <begin position="2"/>
        <end position="156"/>
    </location>
</feature>
<dbReference type="InterPro" id="IPR031348">
    <property type="entry name" value="PigL_N"/>
</dbReference>
<comment type="caution">
    <text evidence="3">The sequence shown here is derived from an EMBL/GenBank/DDBJ whole genome shotgun (WGS) entry which is preliminary data.</text>
</comment>
<keyword evidence="4" id="KW-1185">Reference proteome</keyword>
<sequence length="329" mass="35749">MADPLSIASGIVALITAAYCSCNATYDLYDGIRSAPKDIRALSDELRSFYVVLGTLKSLVDDKDTIRGVLHPSGVEDLHTAIASCIGVICRLRCIATKYFVSESKMDLKGRWKGLQWTVTRKEVVRLREQLSGCKITLSIAIASANLINTTNAAVSTRRIEEDVRLLRTGLVALLTQLTAEPNGLGCNCTELSKKGLTSESNSNVGTVSCTTESTESTYKTAQSQLPRNPMDKPRPAESIWSDSSTLMPSSSSIDTSDSATIMMIGDQSPKCLEDISDSLVQNLPIPTQPAISSCIISADNSKQKRRLVRGYSRFVKKVSWDSGRNTQP</sequence>
<dbReference type="OrthoDB" id="5068804at2759"/>
<reference evidence="3" key="1">
    <citation type="journal article" date="2020" name="Stud. Mycol.">
        <title>101 Dothideomycetes genomes: a test case for predicting lifestyles and emergence of pathogens.</title>
        <authorList>
            <person name="Haridas S."/>
            <person name="Albert R."/>
            <person name="Binder M."/>
            <person name="Bloem J."/>
            <person name="Labutti K."/>
            <person name="Salamov A."/>
            <person name="Andreopoulos B."/>
            <person name="Baker S."/>
            <person name="Barry K."/>
            <person name="Bills G."/>
            <person name="Bluhm B."/>
            <person name="Cannon C."/>
            <person name="Castanera R."/>
            <person name="Culley D."/>
            <person name="Daum C."/>
            <person name="Ezra D."/>
            <person name="Gonzalez J."/>
            <person name="Henrissat B."/>
            <person name="Kuo A."/>
            <person name="Liang C."/>
            <person name="Lipzen A."/>
            <person name="Lutzoni F."/>
            <person name="Magnuson J."/>
            <person name="Mondo S."/>
            <person name="Nolan M."/>
            <person name="Ohm R."/>
            <person name="Pangilinan J."/>
            <person name="Park H.-J."/>
            <person name="Ramirez L."/>
            <person name="Alfaro M."/>
            <person name="Sun H."/>
            <person name="Tritt A."/>
            <person name="Yoshinaga Y."/>
            <person name="Zwiers L.-H."/>
            <person name="Turgeon B."/>
            <person name="Goodwin S."/>
            <person name="Spatafora J."/>
            <person name="Crous P."/>
            <person name="Grigoriev I."/>
        </authorList>
    </citation>
    <scope>NUCLEOTIDE SEQUENCE</scope>
    <source>
        <strain evidence="3">CBS 101060</strain>
    </source>
</reference>
<dbReference type="Pfam" id="PF17111">
    <property type="entry name" value="PigL_N"/>
    <property type="match status" value="1"/>
</dbReference>
<evidence type="ECO:0000313" key="4">
    <source>
        <dbReference type="Proteomes" id="UP000799429"/>
    </source>
</evidence>
<accession>A0A9P4VVD1</accession>
<dbReference type="EMBL" id="MU006089">
    <property type="protein sequence ID" value="KAF2843435.1"/>
    <property type="molecule type" value="Genomic_DNA"/>
</dbReference>